<dbReference type="KEGG" id="apuu:APUU_60829S"/>
<name>A0A7R7XU51_9EURO</name>
<feature type="repeat" description="ANK" evidence="3">
    <location>
        <begin position="620"/>
        <end position="652"/>
    </location>
</feature>
<dbReference type="OrthoDB" id="194358at2759"/>
<feature type="domain" description="Clr5" evidence="4">
    <location>
        <begin position="10"/>
        <end position="60"/>
    </location>
</feature>
<dbReference type="InterPro" id="IPR051165">
    <property type="entry name" value="Multifunctional_ANK_Repeat"/>
</dbReference>
<reference evidence="5" key="2">
    <citation type="submission" date="2021-02" db="EMBL/GenBank/DDBJ databases">
        <title>Aspergillus puulaauensis MK2 genome sequence.</title>
        <authorList>
            <person name="Futagami T."/>
            <person name="Mori K."/>
            <person name="Kadooka C."/>
            <person name="Tanaka T."/>
        </authorList>
    </citation>
    <scope>NUCLEOTIDE SEQUENCE</scope>
    <source>
        <strain evidence="5">MK2</strain>
    </source>
</reference>
<evidence type="ECO:0000256" key="2">
    <source>
        <dbReference type="ARBA" id="ARBA00023043"/>
    </source>
</evidence>
<keyword evidence="1" id="KW-0677">Repeat</keyword>
<dbReference type="PANTHER" id="PTHR24123">
    <property type="entry name" value="ANKYRIN REPEAT-CONTAINING"/>
    <property type="match status" value="1"/>
</dbReference>
<proteinExistence type="predicted"/>
<dbReference type="PROSITE" id="PS50088">
    <property type="entry name" value="ANK_REPEAT"/>
    <property type="match status" value="8"/>
</dbReference>
<dbReference type="Proteomes" id="UP000654913">
    <property type="component" value="Chromosome 6"/>
</dbReference>
<keyword evidence="6" id="KW-1185">Reference proteome</keyword>
<protein>
    <recommendedName>
        <fullName evidence="4">Clr5 domain-containing protein</fullName>
    </recommendedName>
</protein>
<gene>
    <name evidence="5" type="ORF">APUU_60829S</name>
</gene>
<feature type="repeat" description="ANK" evidence="3">
    <location>
        <begin position="951"/>
        <end position="983"/>
    </location>
</feature>
<evidence type="ECO:0000259" key="4">
    <source>
        <dbReference type="Pfam" id="PF14420"/>
    </source>
</evidence>
<feature type="repeat" description="ANK" evidence="3">
    <location>
        <begin position="689"/>
        <end position="721"/>
    </location>
</feature>
<evidence type="ECO:0000313" key="6">
    <source>
        <dbReference type="Proteomes" id="UP000654913"/>
    </source>
</evidence>
<dbReference type="PROSITE" id="PS50297">
    <property type="entry name" value="ANK_REP_REGION"/>
    <property type="match status" value="6"/>
</dbReference>
<accession>A0A7R7XU51</accession>
<dbReference type="SMART" id="SM00248">
    <property type="entry name" value="ANK"/>
    <property type="match status" value="16"/>
</dbReference>
<evidence type="ECO:0000256" key="1">
    <source>
        <dbReference type="ARBA" id="ARBA00022737"/>
    </source>
</evidence>
<dbReference type="PANTHER" id="PTHR24123:SF33">
    <property type="entry name" value="PROTEIN HOS4"/>
    <property type="match status" value="1"/>
</dbReference>
<organism evidence="5 6">
    <name type="scientific">Aspergillus puulaauensis</name>
    <dbReference type="NCBI Taxonomy" id="1220207"/>
    <lineage>
        <taxon>Eukaryota</taxon>
        <taxon>Fungi</taxon>
        <taxon>Dikarya</taxon>
        <taxon>Ascomycota</taxon>
        <taxon>Pezizomycotina</taxon>
        <taxon>Eurotiomycetes</taxon>
        <taxon>Eurotiomycetidae</taxon>
        <taxon>Eurotiales</taxon>
        <taxon>Aspergillaceae</taxon>
        <taxon>Aspergillus</taxon>
    </lineage>
</organism>
<sequence>MTQKAPRIPDQIWNQHKETIIPFYKATSLPETIKYMAEQHGFRATKNQYTDKLKKWGVQKYYPGNDWAVIRSTKRKRSEQGKESDVYIRERKYTRKEQEKEIARHVPLGREWCDSEDALPDYITVCTPKGEVVGVHRDYLLRDLPWYHFIQQIQAHVSGTLQANMALMALSTPGTFLERAIANLNPRWEASLPPLIVGFGVFGDTQNSLSAYLPPEDRDMSTRLRKKSPLSVFQMFLKHVIFLSANNLLEESEFNKVCVWIVEKGGTDILIFLCQLRSPLMEVFMKKVFLSAVECGNVALGRRVLQGQIRLHPGIPSQRQFWTNCLSSAAGVHREIKWRWWQDDWKLLLPIVRTLLDYGAHPETFVKNEGAGYPLISAALNGSLDAVGLLLNKGARVNLYLWNYYGTALQAAVLRGHSEVAKYLLRHGADANIRDIQQIQFLDWGIDDSEYQWAPILTPVQIAAKTNNLPLLQILLEYGAPAMACPVSAHPDIIPYLSDRFSKRTYKAHYENRRPVYTALQYGVMNHNVEIVALLLCEGVSPDSRVAPGVDDTPLQMSTRLGDVEMFKLFWSWGADINAPAASPNGRTALQGAAESGNWEILSTLLCAGVQVKEPAGAKQGMTALQAACLNGNLMIVGALFARGALLNASPSSVAGLTPIQAAAVHGNIGLVQDLISLGSDVNAPATEGGMTALLAATEHKHLPLVELLVQHGADVNATADRALRSPLMSAVRNDWFDGVRVLLQNSAKVEHPPISDEDDEYDPSDLYSPLGWAIMDDSEEMIDLLLQHGADVGAVAEYHSGLAALMYALDEGSSFEVIDLLLKKLPILEEHPGWEEVLDLFLFGPLYDDTIARRRILDRVKELPPLLRRKAAQGAWNKLCYHVDDLGELDYEEELMRSKIGLLLEFGASLDSRDLDGSTLLMRTAQSGNERSCSYLISCGATINVQAARHWGTPLQEAIKNSNISLANVLLDHGADINASPAAHRGVTALQAASINGLFELAIRILERGADVAAPAAPEEGRMAVDGAAERGYFDMVKLLLNAYPEDADMKSIRCQAARYAEKEGHIDLAEWLREG</sequence>
<feature type="repeat" description="ANK" evidence="3">
    <location>
        <begin position="404"/>
        <end position="436"/>
    </location>
</feature>
<dbReference type="InterPro" id="IPR025676">
    <property type="entry name" value="Clr5_dom"/>
</dbReference>
<dbReference type="InterPro" id="IPR002110">
    <property type="entry name" value="Ankyrin_rpt"/>
</dbReference>
<dbReference type="Pfam" id="PF12796">
    <property type="entry name" value="Ank_2"/>
    <property type="match status" value="4"/>
</dbReference>
<feature type="repeat" description="ANK" evidence="3">
    <location>
        <begin position="766"/>
        <end position="798"/>
    </location>
</feature>
<dbReference type="AlphaFoldDB" id="A0A7R7XU51"/>
<evidence type="ECO:0000313" key="5">
    <source>
        <dbReference type="EMBL" id="BCS27781.1"/>
    </source>
</evidence>
<keyword evidence="2 3" id="KW-0040">ANK repeat</keyword>
<feature type="repeat" description="ANK" evidence="3">
    <location>
        <begin position="986"/>
        <end position="1018"/>
    </location>
</feature>
<feature type="repeat" description="ANK" evidence="3">
    <location>
        <begin position="655"/>
        <end position="687"/>
    </location>
</feature>
<dbReference type="GeneID" id="64977786"/>
<dbReference type="SUPFAM" id="SSF48403">
    <property type="entry name" value="Ankyrin repeat"/>
    <property type="match status" value="3"/>
</dbReference>
<dbReference type="RefSeq" id="XP_041559975.1">
    <property type="nucleotide sequence ID" value="XM_041694112.1"/>
</dbReference>
<dbReference type="Pfam" id="PF00023">
    <property type="entry name" value="Ank"/>
    <property type="match status" value="1"/>
</dbReference>
<dbReference type="Pfam" id="PF14420">
    <property type="entry name" value="Clr5"/>
    <property type="match status" value="1"/>
</dbReference>
<dbReference type="PRINTS" id="PR01415">
    <property type="entry name" value="ANKYRIN"/>
</dbReference>
<reference evidence="5" key="1">
    <citation type="submission" date="2021-01" db="EMBL/GenBank/DDBJ databases">
        <authorList>
            <consortium name="Aspergillus puulaauensis MK2 genome sequencing consortium"/>
            <person name="Kazuki M."/>
            <person name="Futagami T."/>
        </authorList>
    </citation>
    <scope>NUCLEOTIDE SEQUENCE</scope>
    <source>
        <strain evidence="5">MK2</strain>
    </source>
</reference>
<feature type="repeat" description="ANK" evidence="3">
    <location>
        <begin position="585"/>
        <end position="617"/>
    </location>
</feature>
<dbReference type="Gene3D" id="1.25.40.20">
    <property type="entry name" value="Ankyrin repeat-containing domain"/>
    <property type="match status" value="4"/>
</dbReference>
<dbReference type="EMBL" id="AP024448">
    <property type="protein sequence ID" value="BCS27781.1"/>
    <property type="molecule type" value="Genomic_DNA"/>
</dbReference>
<dbReference type="InterPro" id="IPR036770">
    <property type="entry name" value="Ankyrin_rpt-contain_sf"/>
</dbReference>
<evidence type="ECO:0000256" key="3">
    <source>
        <dbReference type="PROSITE-ProRule" id="PRU00023"/>
    </source>
</evidence>